<evidence type="ECO:0000313" key="3">
    <source>
        <dbReference type="Proteomes" id="UP000405805"/>
    </source>
</evidence>
<proteinExistence type="predicted"/>
<gene>
    <name evidence="2" type="ORF">F7D57_08970</name>
</gene>
<dbReference type="Pfam" id="PF03050">
    <property type="entry name" value="DDE_Tnp_IS66"/>
    <property type="match status" value="1"/>
</dbReference>
<sequence>MCCWSHVRRLFVSASRDYKDTLAQAFIDLIGILYKVEVENQVLGRTEKEIVKHRGEEYLPVLHDLYLQATALLKQFEKNEIKLSAKLPQALTYMTKHWEELMAYTKIGSVLIDSNCCERAGCQSYSDLPYFR</sequence>
<name>A0AA90VFK4_9BACT</name>
<organism evidence="2 3">
    <name type="scientific">Segatella copri</name>
    <dbReference type="NCBI Taxonomy" id="165179"/>
    <lineage>
        <taxon>Bacteria</taxon>
        <taxon>Pseudomonadati</taxon>
        <taxon>Bacteroidota</taxon>
        <taxon>Bacteroidia</taxon>
        <taxon>Bacteroidales</taxon>
        <taxon>Prevotellaceae</taxon>
        <taxon>Segatella</taxon>
    </lineage>
</organism>
<dbReference type="RefSeq" id="WP_367383825.1">
    <property type="nucleotide sequence ID" value="NZ_VZBP01000119.1"/>
</dbReference>
<dbReference type="InterPro" id="IPR052344">
    <property type="entry name" value="Transposase-related"/>
</dbReference>
<dbReference type="EMBL" id="VZBP01000119">
    <property type="protein sequence ID" value="MQO09839.1"/>
    <property type="molecule type" value="Genomic_DNA"/>
</dbReference>
<comment type="caution">
    <text evidence="2">The sequence shown here is derived from an EMBL/GenBank/DDBJ whole genome shotgun (WGS) entry which is preliminary data.</text>
</comment>
<feature type="domain" description="Transposase IS66 central" evidence="1">
    <location>
        <begin position="2"/>
        <end position="120"/>
    </location>
</feature>
<reference evidence="3" key="1">
    <citation type="submission" date="2019-09" db="EMBL/GenBank/DDBJ databases">
        <title>Distinct polysaccharide growth profiles of human intestinal Prevotella copri isolates.</title>
        <authorList>
            <person name="Fehlner-Peach H."/>
            <person name="Magnabosco C."/>
            <person name="Raghavan V."/>
            <person name="Scher J.U."/>
            <person name="Tett A."/>
            <person name="Cox L.M."/>
            <person name="Gottsegen C."/>
            <person name="Watters A."/>
            <person name="Wiltshire- Gordon J.D."/>
            <person name="Segata N."/>
            <person name="Bonneau R."/>
            <person name="Littman D.R."/>
        </authorList>
    </citation>
    <scope>NUCLEOTIDE SEQUENCE [LARGE SCALE GENOMIC DNA]</scope>
    <source>
        <strain evidence="3">iA624</strain>
    </source>
</reference>
<dbReference type="AlphaFoldDB" id="A0AA90VFK4"/>
<dbReference type="Proteomes" id="UP000405805">
    <property type="component" value="Unassembled WGS sequence"/>
</dbReference>
<protein>
    <submittedName>
        <fullName evidence="2">Transposase</fullName>
    </submittedName>
</protein>
<dbReference type="InterPro" id="IPR004291">
    <property type="entry name" value="Transposase_IS66_central"/>
</dbReference>
<accession>A0AA90VFK4</accession>
<evidence type="ECO:0000313" key="2">
    <source>
        <dbReference type="EMBL" id="MQO09839.1"/>
    </source>
</evidence>
<evidence type="ECO:0000259" key="1">
    <source>
        <dbReference type="Pfam" id="PF03050"/>
    </source>
</evidence>
<dbReference type="PANTHER" id="PTHR33678">
    <property type="entry name" value="BLL1576 PROTEIN"/>
    <property type="match status" value="1"/>
</dbReference>